<evidence type="ECO:0000256" key="2">
    <source>
        <dbReference type="ARBA" id="ARBA00023315"/>
    </source>
</evidence>
<sequence length="336" mass="36674">MTTNHNNDDIALGTPYDVRRPVPGDVPAIYGLVSACDAEVLGHPDMTEADVADWLAEPGFDLTRDGWLVYARPGDAGDEAADGGDGGGNAGPVGWGLAQRHGTSDNVDVDVYARDAAVSAWLWDTVLRRARELATEAGHPHARADITIYRQDDAKRALAEEHGFKAATGFHRLRADHAGVDPGSLPGVEVRQAAGSEELTRAAHRIHQVGFAEHFGFVPKEYDQWREDFESASTHDWSQLLLAEVDGRPAAMLLGSDMFADDENCGYVRILSVLPEYRGRGLGRLLLRHAFAADERRGRAGTYLHVDTNNTSPALDLYLSVGMRPVLAMDVWRRTV</sequence>
<dbReference type="InterPro" id="IPR050680">
    <property type="entry name" value="YpeA/RimI_acetyltransf"/>
</dbReference>
<dbReference type="EC" id="2.3.1.-" evidence="4"/>
<dbReference type="SUPFAM" id="SSF55729">
    <property type="entry name" value="Acyl-CoA N-acyltransferases (Nat)"/>
    <property type="match status" value="1"/>
</dbReference>
<feature type="domain" description="N-acetyltransferase" evidence="3">
    <location>
        <begin position="188"/>
        <end position="336"/>
    </location>
</feature>
<dbReference type="PROSITE" id="PS51186">
    <property type="entry name" value="GNAT"/>
    <property type="match status" value="1"/>
</dbReference>
<dbReference type="InterPro" id="IPR000182">
    <property type="entry name" value="GNAT_dom"/>
</dbReference>
<dbReference type="InterPro" id="IPR016181">
    <property type="entry name" value="Acyl_CoA_acyltransferase"/>
</dbReference>
<dbReference type="GO" id="GO:0016746">
    <property type="term" value="F:acyltransferase activity"/>
    <property type="evidence" value="ECO:0007669"/>
    <property type="project" value="UniProtKB-KW"/>
</dbReference>
<protein>
    <submittedName>
        <fullName evidence="4">GNAT family N-acetyltransferase</fullName>
        <ecNumber evidence="4">2.3.1.-</ecNumber>
    </submittedName>
</protein>
<dbReference type="RefSeq" id="WP_262843023.1">
    <property type="nucleotide sequence ID" value="NZ_JANZYP010000015.1"/>
</dbReference>
<dbReference type="Pfam" id="PF00583">
    <property type="entry name" value="Acetyltransf_1"/>
    <property type="match status" value="1"/>
</dbReference>
<proteinExistence type="predicted"/>
<evidence type="ECO:0000256" key="1">
    <source>
        <dbReference type="ARBA" id="ARBA00022679"/>
    </source>
</evidence>
<keyword evidence="1 4" id="KW-0808">Transferase</keyword>
<organism evidence="4 5">
    <name type="scientific">Sphaerisporangium corydalis</name>
    <dbReference type="NCBI Taxonomy" id="1441875"/>
    <lineage>
        <taxon>Bacteria</taxon>
        <taxon>Bacillati</taxon>
        <taxon>Actinomycetota</taxon>
        <taxon>Actinomycetes</taxon>
        <taxon>Streptosporangiales</taxon>
        <taxon>Streptosporangiaceae</taxon>
        <taxon>Sphaerisporangium</taxon>
    </lineage>
</organism>
<name>A0ABV9EAD8_9ACTN</name>
<dbReference type="EMBL" id="JBHSFN010000002">
    <property type="protein sequence ID" value="MFC4585436.1"/>
    <property type="molecule type" value="Genomic_DNA"/>
</dbReference>
<dbReference type="PANTHER" id="PTHR43420:SF47">
    <property type="entry name" value="N-ACETYLTRANSFERASE DOMAIN-CONTAINING PROTEIN"/>
    <property type="match status" value="1"/>
</dbReference>
<gene>
    <name evidence="4" type="ORF">ACFO8L_05110</name>
</gene>
<dbReference type="Proteomes" id="UP001595891">
    <property type="component" value="Unassembled WGS sequence"/>
</dbReference>
<reference evidence="5" key="1">
    <citation type="journal article" date="2019" name="Int. J. Syst. Evol. Microbiol.">
        <title>The Global Catalogue of Microorganisms (GCM) 10K type strain sequencing project: providing services to taxonomists for standard genome sequencing and annotation.</title>
        <authorList>
            <consortium name="The Broad Institute Genomics Platform"/>
            <consortium name="The Broad Institute Genome Sequencing Center for Infectious Disease"/>
            <person name="Wu L."/>
            <person name="Ma J."/>
        </authorList>
    </citation>
    <scope>NUCLEOTIDE SEQUENCE [LARGE SCALE GENOMIC DNA]</scope>
    <source>
        <strain evidence="5">CCUG 49560</strain>
    </source>
</reference>
<dbReference type="PANTHER" id="PTHR43420">
    <property type="entry name" value="ACETYLTRANSFERASE"/>
    <property type="match status" value="1"/>
</dbReference>
<evidence type="ECO:0000259" key="3">
    <source>
        <dbReference type="PROSITE" id="PS51186"/>
    </source>
</evidence>
<keyword evidence="5" id="KW-1185">Reference proteome</keyword>
<accession>A0ABV9EAD8</accession>
<evidence type="ECO:0000313" key="4">
    <source>
        <dbReference type="EMBL" id="MFC4585436.1"/>
    </source>
</evidence>
<comment type="caution">
    <text evidence="4">The sequence shown here is derived from an EMBL/GenBank/DDBJ whole genome shotgun (WGS) entry which is preliminary data.</text>
</comment>
<evidence type="ECO:0000313" key="5">
    <source>
        <dbReference type="Proteomes" id="UP001595891"/>
    </source>
</evidence>
<dbReference type="Gene3D" id="3.40.630.30">
    <property type="match status" value="1"/>
</dbReference>
<keyword evidence="2 4" id="KW-0012">Acyltransferase</keyword>